<keyword evidence="3" id="KW-0732">Signal</keyword>
<dbReference type="InterPro" id="IPR031107">
    <property type="entry name" value="Small_HSP"/>
</dbReference>
<comment type="similarity">
    <text evidence="1 2">Belongs to the small heat shock protein (HSP20) family.</text>
</comment>
<evidence type="ECO:0000259" key="4">
    <source>
        <dbReference type="PROSITE" id="PS01031"/>
    </source>
</evidence>
<evidence type="ECO:0000313" key="5">
    <source>
        <dbReference type="EMBL" id="HEB97201.1"/>
    </source>
</evidence>
<dbReference type="Gene3D" id="2.60.40.790">
    <property type="match status" value="1"/>
</dbReference>
<dbReference type="InterPro" id="IPR002068">
    <property type="entry name" value="A-crystallin/Hsp20_dom"/>
</dbReference>
<dbReference type="Proteomes" id="UP000886251">
    <property type="component" value="Unassembled WGS sequence"/>
</dbReference>
<evidence type="ECO:0000256" key="3">
    <source>
        <dbReference type="SAM" id="SignalP"/>
    </source>
</evidence>
<organism evidence="5">
    <name type="scientific">Sedimenticola thiotaurini</name>
    <dbReference type="NCBI Taxonomy" id="1543721"/>
    <lineage>
        <taxon>Bacteria</taxon>
        <taxon>Pseudomonadati</taxon>
        <taxon>Pseudomonadota</taxon>
        <taxon>Gammaproteobacteria</taxon>
        <taxon>Chromatiales</taxon>
        <taxon>Sedimenticolaceae</taxon>
        <taxon>Sedimenticola</taxon>
    </lineage>
</organism>
<evidence type="ECO:0000256" key="2">
    <source>
        <dbReference type="RuleBase" id="RU003616"/>
    </source>
</evidence>
<protein>
    <submittedName>
        <fullName evidence="5">Hsp20 family protein</fullName>
    </submittedName>
</protein>
<comment type="caution">
    <text evidence="5">The sequence shown here is derived from an EMBL/GenBank/DDBJ whole genome shotgun (WGS) entry which is preliminary data.</text>
</comment>
<feature type="chain" id="PRO_5032758360" evidence="3">
    <location>
        <begin position="28"/>
        <end position="167"/>
    </location>
</feature>
<sequence length="167" mass="19103">MRRSTMKRLIVPLTSALLLGVSLAASAQYLERPDPGFYHMPDRGSAPPWGNGGPGFRIRVQRRATPDAYLIRIDSGSGEDGQVKIDREGRTLVVSSSRSVEQEQRSDRGWYRFSRFSSGFRQRIRLPRDADLEQMKQEEKDGVITITIPRVRPEQRRPRGYYGGPRR</sequence>
<dbReference type="PANTHER" id="PTHR11527">
    <property type="entry name" value="HEAT-SHOCK PROTEIN 20 FAMILY MEMBER"/>
    <property type="match status" value="1"/>
</dbReference>
<dbReference type="EMBL" id="DRKP01000152">
    <property type="protein sequence ID" value="HEB97201.1"/>
    <property type="molecule type" value="Genomic_DNA"/>
</dbReference>
<gene>
    <name evidence="5" type="ORF">ENI96_12340</name>
</gene>
<reference evidence="5" key="1">
    <citation type="journal article" date="2020" name="mSystems">
        <title>Genome- and Community-Level Interaction Insights into Carbon Utilization and Element Cycling Functions of Hydrothermarchaeota in Hydrothermal Sediment.</title>
        <authorList>
            <person name="Zhou Z."/>
            <person name="Liu Y."/>
            <person name="Xu W."/>
            <person name="Pan J."/>
            <person name="Luo Z.H."/>
            <person name="Li M."/>
        </authorList>
    </citation>
    <scope>NUCLEOTIDE SEQUENCE [LARGE SCALE GENOMIC DNA]</scope>
    <source>
        <strain evidence="5">HyVt-443</strain>
    </source>
</reference>
<accession>A0A831RPQ5</accession>
<dbReference type="Pfam" id="PF00011">
    <property type="entry name" value="HSP20"/>
    <property type="match status" value="1"/>
</dbReference>
<dbReference type="PROSITE" id="PS01031">
    <property type="entry name" value="SHSP"/>
    <property type="match status" value="1"/>
</dbReference>
<dbReference type="AlphaFoldDB" id="A0A831RPQ5"/>
<feature type="domain" description="SHSP" evidence="4">
    <location>
        <begin position="51"/>
        <end position="167"/>
    </location>
</feature>
<evidence type="ECO:0000256" key="1">
    <source>
        <dbReference type="PROSITE-ProRule" id="PRU00285"/>
    </source>
</evidence>
<name>A0A831RPQ5_9GAMM</name>
<dbReference type="SUPFAM" id="SSF49764">
    <property type="entry name" value="HSP20-like chaperones"/>
    <property type="match status" value="1"/>
</dbReference>
<feature type="signal peptide" evidence="3">
    <location>
        <begin position="1"/>
        <end position="27"/>
    </location>
</feature>
<dbReference type="InterPro" id="IPR008978">
    <property type="entry name" value="HSP20-like_chaperone"/>
</dbReference>
<proteinExistence type="inferred from homology"/>